<evidence type="ECO:0000313" key="3">
    <source>
        <dbReference type="Proteomes" id="UP000028547"/>
    </source>
</evidence>
<dbReference type="EMBL" id="JPMI01000142">
    <property type="protein sequence ID" value="KFA91498.1"/>
    <property type="molecule type" value="Genomic_DNA"/>
</dbReference>
<name>A0A084SSR3_9BACT</name>
<evidence type="ECO:0000313" key="2">
    <source>
        <dbReference type="EMBL" id="KFA91498.1"/>
    </source>
</evidence>
<comment type="caution">
    <text evidence="2">The sequence shown here is derived from an EMBL/GenBank/DDBJ whole genome shotgun (WGS) entry which is preliminary data.</text>
</comment>
<organism evidence="2 3">
    <name type="scientific">Archangium violaceum Cb vi76</name>
    <dbReference type="NCBI Taxonomy" id="1406225"/>
    <lineage>
        <taxon>Bacteria</taxon>
        <taxon>Pseudomonadati</taxon>
        <taxon>Myxococcota</taxon>
        <taxon>Myxococcia</taxon>
        <taxon>Myxococcales</taxon>
        <taxon>Cystobacterineae</taxon>
        <taxon>Archangiaceae</taxon>
        <taxon>Archangium</taxon>
    </lineage>
</organism>
<dbReference type="Proteomes" id="UP000028547">
    <property type="component" value="Unassembled WGS sequence"/>
</dbReference>
<sequence>MHWMKGFTKTSHAVLMGLALLLTADSARADCTYTIKGKLAVQHQLSELVNAYGTSPLKGVKVQISGKAKVLGVWGWYAVWDEVTTNSLGEFSLTQSKACYDHRYKIEVKFQSDDLEVRHETATSSTTKVKWYLIFEDETVDHGPGTLDVGTRTFSSTGPRDLNLKEARDHADIWVAYQKAIEKINGYGPDRAFTSQIRVKFPHNSDVVSDTVEASYANPATQVIYIFESHFNISTLYHELMHIWAYQHVSGELGLAWELMENGSTHGLVDEPWVAFHEGFAEYGSDKLQQLIFGETPRLPYNRERLTRGIGGTPLTSLSLVQRHDMGWWSAFHIMTTAALDDYTFKTAWTGGTASTPTYLVARAPSPIAYSCNPPALTFAQVLKVFLANSTAGYPNNLTKDEMLVSRFYDRAADILTNLSPADSDSFLDLLNPAGTTQPLNEFCSPIFLPLP</sequence>
<proteinExistence type="predicted"/>
<feature type="signal peptide" evidence="1">
    <location>
        <begin position="1"/>
        <end position="29"/>
    </location>
</feature>
<gene>
    <name evidence="2" type="ORF">Q664_22100</name>
</gene>
<accession>A0A084SSR3</accession>
<keyword evidence="1" id="KW-0732">Signal</keyword>
<reference evidence="2 3" key="1">
    <citation type="submission" date="2014-07" db="EMBL/GenBank/DDBJ databases">
        <title>Draft Genome Sequence of Gephyronic Acid Producer, Cystobacter violaceus Strain Cb vi76.</title>
        <authorList>
            <person name="Stevens D.C."/>
            <person name="Young J."/>
            <person name="Carmichael R."/>
            <person name="Tan J."/>
            <person name="Taylor R.E."/>
        </authorList>
    </citation>
    <scope>NUCLEOTIDE SEQUENCE [LARGE SCALE GENOMIC DNA]</scope>
    <source>
        <strain evidence="2 3">Cb vi76</strain>
    </source>
</reference>
<evidence type="ECO:0008006" key="4">
    <source>
        <dbReference type="Google" id="ProtNLM"/>
    </source>
</evidence>
<dbReference type="AlphaFoldDB" id="A0A084SSR3"/>
<evidence type="ECO:0000256" key="1">
    <source>
        <dbReference type="SAM" id="SignalP"/>
    </source>
</evidence>
<protein>
    <recommendedName>
        <fullName evidence="4">Peptidase MA-like domain-containing protein</fullName>
    </recommendedName>
</protein>
<dbReference type="RefSeq" id="WP_043398667.1">
    <property type="nucleotide sequence ID" value="NZ_JPMI01000142.1"/>
</dbReference>
<feature type="chain" id="PRO_5001781906" description="Peptidase MA-like domain-containing protein" evidence="1">
    <location>
        <begin position="30"/>
        <end position="452"/>
    </location>
</feature>